<feature type="signal peptide" evidence="1">
    <location>
        <begin position="1"/>
        <end position="19"/>
    </location>
</feature>
<dbReference type="Pfam" id="PF12969">
    <property type="entry name" value="DUF3857"/>
    <property type="match status" value="1"/>
</dbReference>
<dbReference type="EMBL" id="CP060007">
    <property type="protein sequence ID" value="QNA46361.1"/>
    <property type="molecule type" value="Genomic_DNA"/>
</dbReference>
<feature type="domain" description="DUF3857" evidence="3">
    <location>
        <begin position="67"/>
        <end position="209"/>
    </location>
</feature>
<feature type="domain" description="Transglutaminase-like" evidence="2">
    <location>
        <begin position="286"/>
        <end position="361"/>
    </location>
</feature>
<name>A0A7G5XLK8_9BACT</name>
<evidence type="ECO:0000256" key="1">
    <source>
        <dbReference type="SAM" id="SignalP"/>
    </source>
</evidence>
<dbReference type="RefSeq" id="WP_182806196.1">
    <property type="nucleotide sequence ID" value="NZ_CP060007.1"/>
</dbReference>
<keyword evidence="1" id="KW-0732">Signal</keyword>
<keyword evidence="5" id="KW-1185">Reference proteome</keyword>
<dbReference type="Pfam" id="PF01841">
    <property type="entry name" value="Transglut_core"/>
    <property type="match status" value="1"/>
</dbReference>
<sequence length="641" mass="74706">MKSIIVLLLLITLHTQTSAQKLPSFGKIDKEEFKTKECSYDKEATAEYLLDVAEVRYYFTSSDFVNETTTRIRIKILNEKAIELANVRLPYYSVGNRQRIRNIEGQTFNLNASGEVEVTKLEKKSVMEQKLGSESEMMVFTMPNVKVGSIIEYRYEDSKRNYIEIEDWVFQRPYPVRYSEYNVEIPKELEFTYMIKRSLPVKETTEGINATKRFIMTNIPSLDREPFMSSSKDYLQRIDFQLRSINGQPRMTTWAKLTEQVLESESFGVQIKKNVYKNTALPGELKSITDPYQKLITILNYVKKEVTWNGKSSIWTDEGIKNAVDKHSGNSADMNLLLVSLLRDAGLKSYPVLVSTRNNGKVNATYPFLYQFNDVYVYAEINQTPYVIDATNYSNPPFLIPWDVQFTEGFLVDQELAQFIPLGDVKHRFRLVASILGEITPDGKVNGSANIVAYEYAKNERLATLRKGEKNYLEEYFTKPHPEFKFDSLTYKNEKNDSLPLENLVQFQGTLSGSGDYLFYSPNFLMELEKNEFISDKRFTDIEFGYIQYYNMFTTLRFPQGFELEELPKNIRMILPDTSISLQRFVSKNENSISMRYTLEIKRPTYYADEYLDFKTFYAKLFEMLNEQIVFKRKTTPKPKP</sequence>
<accession>A0A7G5XLK8</accession>
<evidence type="ECO:0000313" key="5">
    <source>
        <dbReference type="Proteomes" id="UP000515344"/>
    </source>
</evidence>
<dbReference type="Gene3D" id="2.60.40.3140">
    <property type="match status" value="1"/>
</dbReference>
<dbReference type="InterPro" id="IPR024618">
    <property type="entry name" value="DUF3857"/>
</dbReference>
<feature type="chain" id="PRO_5028933807" evidence="1">
    <location>
        <begin position="20"/>
        <end position="641"/>
    </location>
</feature>
<dbReference type="Proteomes" id="UP000515344">
    <property type="component" value="Chromosome"/>
</dbReference>
<dbReference type="InterPro" id="IPR002931">
    <property type="entry name" value="Transglutaminase-like"/>
</dbReference>
<evidence type="ECO:0000313" key="4">
    <source>
        <dbReference type="EMBL" id="QNA46361.1"/>
    </source>
</evidence>
<dbReference type="Gene3D" id="3.10.620.30">
    <property type="match status" value="1"/>
</dbReference>
<gene>
    <name evidence="4" type="ORF">H4075_09370</name>
</gene>
<protein>
    <submittedName>
        <fullName evidence="4">DUF3857 and transglutaminase domain-containing protein</fullName>
    </submittedName>
</protein>
<evidence type="ECO:0000259" key="3">
    <source>
        <dbReference type="Pfam" id="PF12969"/>
    </source>
</evidence>
<evidence type="ECO:0000259" key="2">
    <source>
        <dbReference type="Pfam" id="PF01841"/>
    </source>
</evidence>
<dbReference type="AlphaFoldDB" id="A0A7G5XLK8"/>
<organism evidence="4 5">
    <name type="scientific">Lacibacter sediminis</name>
    <dbReference type="NCBI Taxonomy" id="2760713"/>
    <lineage>
        <taxon>Bacteria</taxon>
        <taxon>Pseudomonadati</taxon>
        <taxon>Bacteroidota</taxon>
        <taxon>Chitinophagia</taxon>
        <taxon>Chitinophagales</taxon>
        <taxon>Chitinophagaceae</taxon>
        <taxon>Lacibacter</taxon>
    </lineage>
</organism>
<proteinExistence type="predicted"/>
<dbReference type="KEGG" id="lacs:H4075_09370"/>
<dbReference type="Gene3D" id="2.60.120.1130">
    <property type="match status" value="1"/>
</dbReference>
<reference evidence="5" key="1">
    <citation type="submission" date="2020-08" db="EMBL/GenBank/DDBJ databases">
        <title>Lacibacter sp. S13-6-6 genome sequencing.</title>
        <authorList>
            <person name="Jin L."/>
        </authorList>
    </citation>
    <scope>NUCLEOTIDE SEQUENCE [LARGE SCALE GENOMIC DNA]</scope>
    <source>
        <strain evidence="5">S13-6-6</strain>
    </source>
</reference>